<dbReference type="AlphaFoldDB" id="A0A4C1WLH6"/>
<dbReference type="OrthoDB" id="7331812at2759"/>
<comment type="caution">
    <text evidence="1">The sequence shown here is derived from an EMBL/GenBank/DDBJ whole genome shotgun (WGS) entry which is preliminary data.</text>
</comment>
<protein>
    <submittedName>
        <fullName evidence="1">Uncharacterized protein</fullName>
    </submittedName>
</protein>
<accession>A0A4C1WLH6</accession>
<evidence type="ECO:0000313" key="2">
    <source>
        <dbReference type="Proteomes" id="UP000299102"/>
    </source>
</evidence>
<keyword evidence="2" id="KW-1185">Reference proteome</keyword>
<name>A0A4C1WLH6_EUMVA</name>
<gene>
    <name evidence="1" type="ORF">EVAR_88568_1</name>
</gene>
<dbReference type="Proteomes" id="UP000299102">
    <property type="component" value="Unassembled WGS sequence"/>
</dbReference>
<organism evidence="1 2">
    <name type="scientific">Eumeta variegata</name>
    <name type="common">Bagworm moth</name>
    <name type="synonym">Eumeta japonica</name>
    <dbReference type="NCBI Taxonomy" id="151549"/>
    <lineage>
        <taxon>Eukaryota</taxon>
        <taxon>Metazoa</taxon>
        <taxon>Ecdysozoa</taxon>
        <taxon>Arthropoda</taxon>
        <taxon>Hexapoda</taxon>
        <taxon>Insecta</taxon>
        <taxon>Pterygota</taxon>
        <taxon>Neoptera</taxon>
        <taxon>Endopterygota</taxon>
        <taxon>Lepidoptera</taxon>
        <taxon>Glossata</taxon>
        <taxon>Ditrysia</taxon>
        <taxon>Tineoidea</taxon>
        <taxon>Psychidae</taxon>
        <taxon>Oiketicinae</taxon>
        <taxon>Eumeta</taxon>
    </lineage>
</organism>
<reference evidence="1 2" key="1">
    <citation type="journal article" date="2019" name="Commun. Biol.">
        <title>The bagworm genome reveals a unique fibroin gene that provides high tensile strength.</title>
        <authorList>
            <person name="Kono N."/>
            <person name="Nakamura H."/>
            <person name="Ohtoshi R."/>
            <person name="Tomita M."/>
            <person name="Numata K."/>
            <person name="Arakawa K."/>
        </authorList>
    </citation>
    <scope>NUCLEOTIDE SEQUENCE [LARGE SCALE GENOMIC DNA]</scope>
</reference>
<sequence length="110" mass="12189">MTVNFFQCIEPGDTVLTDKGVSQIKSELVKRNDLLVIPPFAFDPQFTNSEIDETYKIASVRAILNSSVSPVACDRDQDALNLPPPKLLRGNSSPIPYIFLAVEAFGYQKI</sequence>
<proteinExistence type="predicted"/>
<evidence type="ECO:0000313" key="1">
    <source>
        <dbReference type="EMBL" id="GBP51863.1"/>
    </source>
</evidence>
<dbReference type="EMBL" id="BGZK01000590">
    <property type="protein sequence ID" value="GBP51863.1"/>
    <property type="molecule type" value="Genomic_DNA"/>
</dbReference>